<sequence length="93" mass="10197">MTNGLLILGLCCTVEMILPVDIQNLRLPMRRISRALYTDHEELQQAGITISITTIEGRNTLSAAWRCGHPVESSGSSILSALQRHTLAVVARI</sequence>
<reference evidence="2" key="2">
    <citation type="submission" date="2023-07" db="EMBL/GenBank/DDBJ databases">
        <authorList>
            <consortium name="Lawrence Berkeley National Laboratory"/>
            <person name="Haridas S."/>
            <person name="Hensen N."/>
            <person name="Bonometti L."/>
            <person name="Westerberg I."/>
            <person name="Brannstrom I.O."/>
            <person name="Guillou S."/>
            <person name="Cros-Aarteil S."/>
            <person name="Calhoun S."/>
            <person name="Kuo A."/>
            <person name="Mondo S."/>
            <person name="Pangilinan J."/>
            <person name="Riley R."/>
            <person name="LaButti K."/>
            <person name="Andreopoulos B."/>
            <person name="Lipzen A."/>
            <person name="Chen C."/>
            <person name="Yanf M."/>
            <person name="Daum C."/>
            <person name="Ng V."/>
            <person name="Clum A."/>
            <person name="Steindorff A."/>
            <person name="Ohm R."/>
            <person name="Martin F."/>
            <person name="Silar P."/>
            <person name="Natvig D."/>
            <person name="Lalanne C."/>
            <person name="Gautier V."/>
            <person name="Ament-velasquez S.L."/>
            <person name="Kruys A."/>
            <person name="Hutchinson M.I."/>
            <person name="Powell A.J."/>
            <person name="Barry K."/>
            <person name="Miller A.N."/>
            <person name="Grigoriev I.V."/>
            <person name="Debuchy R."/>
            <person name="Gladieux P."/>
            <person name="Thoren M.H."/>
            <person name="Johannesson H."/>
        </authorList>
    </citation>
    <scope>NUCLEOTIDE SEQUENCE</scope>
    <source>
        <strain evidence="2">FGSC 1904</strain>
    </source>
</reference>
<evidence type="ECO:0000313" key="2">
    <source>
        <dbReference type="EMBL" id="KAK3402358.1"/>
    </source>
</evidence>
<protein>
    <submittedName>
        <fullName evidence="2">Uncharacterized protein</fullName>
    </submittedName>
</protein>
<dbReference type="EMBL" id="JAUTDP010000002">
    <property type="protein sequence ID" value="KAK3402358.1"/>
    <property type="molecule type" value="Genomic_DNA"/>
</dbReference>
<evidence type="ECO:0000313" key="3">
    <source>
        <dbReference type="Proteomes" id="UP001281003"/>
    </source>
</evidence>
<dbReference type="Proteomes" id="UP001281003">
    <property type="component" value="Unassembled WGS sequence"/>
</dbReference>
<name>A0AAE0PLQ9_SORBR</name>
<gene>
    <name evidence="2" type="ORF">B0T20DRAFT_404164</name>
</gene>
<proteinExistence type="predicted"/>
<accession>A0AAE0PLQ9</accession>
<keyword evidence="1" id="KW-0732">Signal</keyword>
<reference evidence="2" key="1">
    <citation type="journal article" date="2023" name="Mol. Phylogenet. Evol.">
        <title>Genome-scale phylogeny and comparative genomics of the fungal order Sordariales.</title>
        <authorList>
            <person name="Hensen N."/>
            <person name="Bonometti L."/>
            <person name="Westerberg I."/>
            <person name="Brannstrom I.O."/>
            <person name="Guillou S."/>
            <person name="Cros-Aarteil S."/>
            <person name="Calhoun S."/>
            <person name="Haridas S."/>
            <person name="Kuo A."/>
            <person name="Mondo S."/>
            <person name="Pangilinan J."/>
            <person name="Riley R."/>
            <person name="LaButti K."/>
            <person name="Andreopoulos B."/>
            <person name="Lipzen A."/>
            <person name="Chen C."/>
            <person name="Yan M."/>
            <person name="Daum C."/>
            <person name="Ng V."/>
            <person name="Clum A."/>
            <person name="Steindorff A."/>
            <person name="Ohm R.A."/>
            <person name="Martin F."/>
            <person name="Silar P."/>
            <person name="Natvig D.O."/>
            <person name="Lalanne C."/>
            <person name="Gautier V."/>
            <person name="Ament-Velasquez S.L."/>
            <person name="Kruys A."/>
            <person name="Hutchinson M.I."/>
            <person name="Powell A.J."/>
            <person name="Barry K."/>
            <person name="Miller A.N."/>
            <person name="Grigoriev I.V."/>
            <person name="Debuchy R."/>
            <person name="Gladieux P."/>
            <person name="Hiltunen Thoren M."/>
            <person name="Johannesson H."/>
        </authorList>
    </citation>
    <scope>NUCLEOTIDE SEQUENCE</scope>
    <source>
        <strain evidence="2">FGSC 1904</strain>
    </source>
</reference>
<dbReference type="AlphaFoldDB" id="A0AAE0PLQ9"/>
<feature type="chain" id="PRO_5042125885" evidence="1">
    <location>
        <begin position="20"/>
        <end position="93"/>
    </location>
</feature>
<feature type="signal peptide" evidence="1">
    <location>
        <begin position="1"/>
        <end position="19"/>
    </location>
</feature>
<evidence type="ECO:0000256" key="1">
    <source>
        <dbReference type="SAM" id="SignalP"/>
    </source>
</evidence>
<keyword evidence="3" id="KW-1185">Reference proteome</keyword>
<comment type="caution">
    <text evidence="2">The sequence shown here is derived from an EMBL/GenBank/DDBJ whole genome shotgun (WGS) entry which is preliminary data.</text>
</comment>
<organism evidence="2 3">
    <name type="scientific">Sordaria brevicollis</name>
    <dbReference type="NCBI Taxonomy" id="83679"/>
    <lineage>
        <taxon>Eukaryota</taxon>
        <taxon>Fungi</taxon>
        <taxon>Dikarya</taxon>
        <taxon>Ascomycota</taxon>
        <taxon>Pezizomycotina</taxon>
        <taxon>Sordariomycetes</taxon>
        <taxon>Sordariomycetidae</taxon>
        <taxon>Sordariales</taxon>
        <taxon>Sordariaceae</taxon>
        <taxon>Sordaria</taxon>
    </lineage>
</organism>